<dbReference type="PANTHER" id="PTHR12682:SF11">
    <property type="entry name" value="PROTEIN ARCHEASE"/>
    <property type="match status" value="1"/>
</dbReference>
<dbReference type="PANTHER" id="PTHR12682">
    <property type="entry name" value="ARCHEASE"/>
    <property type="match status" value="1"/>
</dbReference>
<proteinExistence type="inferred from homology"/>
<keyword evidence="3" id="KW-0479">Metal-binding</keyword>
<dbReference type="InterPro" id="IPR002804">
    <property type="entry name" value="Archease"/>
</dbReference>
<evidence type="ECO:0000259" key="5">
    <source>
        <dbReference type="Pfam" id="PF01951"/>
    </source>
</evidence>
<sequence>MKKKYEFINHTADVGIKVWGESLQSLFENAAYSMFDILTELDKVKVKESLGVEIEGKRTDELLADWLRNLLYQFNGEGYLLREFNIEEISKKGLKAKVGGEKLDLSRHSLKTEIKAVTYHGLEVKKTGQGWETQVIFDV</sequence>
<dbReference type="Pfam" id="PF01951">
    <property type="entry name" value="Archease"/>
    <property type="match status" value="1"/>
</dbReference>
<dbReference type="InterPro" id="IPR023572">
    <property type="entry name" value="Archease_dom"/>
</dbReference>
<dbReference type="GO" id="GO:0008033">
    <property type="term" value="P:tRNA processing"/>
    <property type="evidence" value="ECO:0007669"/>
    <property type="project" value="UniProtKB-KW"/>
</dbReference>
<protein>
    <recommendedName>
        <fullName evidence="5">Archease domain-containing protein</fullName>
    </recommendedName>
</protein>
<reference evidence="6" key="1">
    <citation type="journal article" date="2015" name="Nature">
        <title>Complex archaea that bridge the gap between prokaryotes and eukaryotes.</title>
        <authorList>
            <person name="Spang A."/>
            <person name="Saw J.H."/>
            <person name="Jorgensen S.L."/>
            <person name="Zaremba-Niedzwiedzka K."/>
            <person name="Martijn J."/>
            <person name="Lind A.E."/>
            <person name="van Eijk R."/>
            <person name="Schleper C."/>
            <person name="Guy L."/>
            <person name="Ettema T.J."/>
        </authorList>
    </citation>
    <scope>NUCLEOTIDE SEQUENCE</scope>
</reference>
<accession>A0A0F9LJI0</accession>
<comment type="similarity">
    <text evidence="1">Belongs to the archease family.</text>
</comment>
<dbReference type="GO" id="GO:0046872">
    <property type="term" value="F:metal ion binding"/>
    <property type="evidence" value="ECO:0007669"/>
    <property type="project" value="UniProtKB-KW"/>
</dbReference>
<evidence type="ECO:0000256" key="1">
    <source>
        <dbReference type="ARBA" id="ARBA00007963"/>
    </source>
</evidence>
<gene>
    <name evidence="6" type="ORF">LCGC14_1573290</name>
</gene>
<comment type="caution">
    <text evidence="6">The sequence shown here is derived from an EMBL/GenBank/DDBJ whole genome shotgun (WGS) entry which is preliminary data.</text>
</comment>
<dbReference type="NCBIfam" id="NF001617">
    <property type="entry name" value="PRK00407.1"/>
    <property type="match status" value="1"/>
</dbReference>
<dbReference type="AlphaFoldDB" id="A0A0F9LJI0"/>
<feature type="domain" description="Archease" evidence="5">
    <location>
        <begin position="5"/>
        <end position="139"/>
    </location>
</feature>
<evidence type="ECO:0000313" key="6">
    <source>
        <dbReference type="EMBL" id="KKM27585.1"/>
    </source>
</evidence>
<keyword evidence="2" id="KW-0819">tRNA processing</keyword>
<dbReference type="EMBL" id="LAZR01012294">
    <property type="protein sequence ID" value="KKM27585.1"/>
    <property type="molecule type" value="Genomic_DNA"/>
</dbReference>
<dbReference type="SUPFAM" id="SSF69819">
    <property type="entry name" value="MTH1598-like"/>
    <property type="match status" value="1"/>
</dbReference>
<organism evidence="6">
    <name type="scientific">marine sediment metagenome</name>
    <dbReference type="NCBI Taxonomy" id="412755"/>
    <lineage>
        <taxon>unclassified sequences</taxon>
        <taxon>metagenomes</taxon>
        <taxon>ecological metagenomes</taxon>
    </lineage>
</organism>
<dbReference type="InterPro" id="IPR036820">
    <property type="entry name" value="Archease_dom_sf"/>
</dbReference>
<name>A0A0F9LJI0_9ZZZZ</name>
<keyword evidence="4" id="KW-0106">Calcium</keyword>
<evidence type="ECO:0000256" key="2">
    <source>
        <dbReference type="ARBA" id="ARBA00022694"/>
    </source>
</evidence>
<evidence type="ECO:0000256" key="4">
    <source>
        <dbReference type="ARBA" id="ARBA00022837"/>
    </source>
</evidence>
<evidence type="ECO:0000256" key="3">
    <source>
        <dbReference type="ARBA" id="ARBA00022723"/>
    </source>
</evidence>
<dbReference type="Gene3D" id="3.55.10.10">
    <property type="entry name" value="Archease domain"/>
    <property type="match status" value="1"/>
</dbReference>